<keyword evidence="2" id="KW-0413">Isomerase</keyword>
<proteinExistence type="predicted"/>
<organism evidence="2 3">
    <name type="scientific">Arcicella rosea</name>
    <dbReference type="NCBI Taxonomy" id="502909"/>
    <lineage>
        <taxon>Bacteria</taxon>
        <taxon>Pseudomonadati</taxon>
        <taxon>Bacteroidota</taxon>
        <taxon>Cytophagia</taxon>
        <taxon>Cytophagales</taxon>
        <taxon>Flectobacillaceae</taxon>
        <taxon>Arcicella</taxon>
    </lineage>
</organism>
<dbReference type="InterPro" id="IPR048530">
    <property type="entry name" value="FAM171_N"/>
</dbReference>
<comment type="caution">
    <text evidence="2">The sequence shown here is derived from an EMBL/GenBank/DDBJ whole genome shotgun (WGS) entry which is preliminary data.</text>
</comment>
<dbReference type="EMBL" id="JACHKT010000020">
    <property type="protein sequence ID" value="MBB6004179.1"/>
    <property type="molecule type" value="Genomic_DNA"/>
</dbReference>
<evidence type="ECO:0000313" key="2">
    <source>
        <dbReference type="EMBL" id="MBB6004179.1"/>
    </source>
</evidence>
<evidence type="ECO:0000259" key="1">
    <source>
        <dbReference type="Pfam" id="PF10577"/>
    </source>
</evidence>
<evidence type="ECO:0000313" key="3">
    <source>
        <dbReference type="Proteomes" id="UP000524404"/>
    </source>
</evidence>
<dbReference type="PROSITE" id="PS51257">
    <property type="entry name" value="PROKAR_LIPOPROTEIN"/>
    <property type="match status" value="1"/>
</dbReference>
<name>A0A841ES18_9BACT</name>
<feature type="domain" description="FAM171 N-terminal" evidence="1">
    <location>
        <begin position="206"/>
        <end position="330"/>
    </location>
</feature>
<dbReference type="AlphaFoldDB" id="A0A841ES18"/>
<sequence length="558" mass="60311">MKLKYRNYFRPVLYTIFGLFVVFACQKINPFEDVELTVNTDIYKAPILLRFVDGNADATKVPEGLTVTISGPGKDLVLDDAGGKDYTVIGNVLPLVLNKNVKPSEANPIEFTVVVSGTGYVSTSKTITVVSADSTLAFDVPLTSVASPPHGTAAATSVLSLTTGSTINVPATADKAETAQITIAPGTQVKDVAGNVINATTVKTQVVQYGTETQEALTSFPGGFAAENVTMQNGTTTEGSFITGGFVAVDMEADGKKVTSFSKPIDVKVGVSTELENPETGQKVHEGDKIPTWSYDSETGEWKEEGEAIVTKGADGKLTATFKAAHLSYWNLDWYYRGCSNRSTTLKFRVASNINTYTNSYDFYAYLYLVAPNGSRSFYTSISNFDVLNGNLNNGFINAGRAPNNFRVQLDIFSRNSAALIGRSAAFDPCSSTPVNVNVSVPNIPPYINIDIDFTVKCSNKSLNIKPSTWVDFYDPTDRRWAYIYARSGKGSITLREGREYIFYTYYDGKSYSGRVTFGKNSSTIVTSGGIGISGTTRYNASTGRVSVLASYTANDCK</sequence>
<dbReference type="GO" id="GO:0016853">
    <property type="term" value="F:isomerase activity"/>
    <property type="evidence" value="ECO:0007669"/>
    <property type="project" value="UniProtKB-KW"/>
</dbReference>
<dbReference type="Proteomes" id="UP000524404">
    <property type="component" value="Unassembled WGS sequence"/>
</dbReference>
<dbReference type="Pfam" id="PF10577">
    <property type="entry name" value="FAM171A1-2-B_N"/>
    <property type="match status" value="1"/>
</dbReference>
<gene>
    <name evidence="2" type="ORF">HNP25_002842</name>
</gene>
<protein>
    <submittedName>
        <fullName evidence="2">Mannose-6-phosphate isomerase-like protein (Cupin superfamily)</fullName>
    </submittedName>
</protein>
<dbReference type="RefSeq" id="WP_184135027.1">
    <property type="nucleotide sequence ID" value="NZ_JACHKT010000020.1"/>
</dbReference>
<keyword evidence="3" id="KW-1185">Reference proteome</keyword>
<reference evidence="2 3" key="1">
    <citation type="submission" date="2020-08" db="EMBL/GenBank/DDBJ databases">
        <title>Functional genomics of gut bacteria from endangered species of beetles.</title>
        <authorList>
            <person name="Carlos-Shanley C."/>
        </authorList>
    </citation>
    <scope>NUCLEOTIDE SEQUENCE [LARGE SCALE GENOMIC DNA]</scope>
    <source>
        <strain evidence="2 3">S00070</strain>
    </source>
</reference>
<accession>A0A841ES18</accession>